<accession>A0ABY5TY07</accession>
<evidence type="ECO:0000313" key="2">
    <source>
        <dbReference type="Proteomes" id="UP001058364"/>
    </source>
</evidence>
<name>A0ABY5TY07_9BACT</name>
<gene>
    <name evidence="1" type="ORF">NX772_01050</name>
</gene>
<dbReference type="RefSeq" id="WP_027123250.1">
    <property type="nucleotide sequence ID" value="NZ_CP103423.1"/>
</dbReference>
<proteinExistence type="predicted"/>
<keyword evidence="2" id="KW-1185">Reference proteome</keyword>
<reference evidence="1" key="1">
    <citation type="submission" date="2022-08" db="EMBL/GenBank/DDBJ databases">
        <title>Complete genome sequence of Mycoplasma molare type strain H 542.</title>
        <authorList>
            <person name="Spergser J."/>
        </authorList>
    </citation>
    <scope>NUCLEOTIDE SEQUENCE</scope>
    <source>
        <strain evidence="1">H 542</strain>
    </source>
</reference>
<organism evidence="1 2">
    <name type="scientific">Mesomycoplasma molare</name>
    <dbReference type="NCBI Taxonomy" id="171288"/>
    <lineage>
        <taxon>Bacteria</taxon>
        <taxon>Bacillati</taxon>
        <taxon>Mycoplasmatota</taxon>
        <taxon>Mycoplasmoidales</taxon>
        <taxon>Metamycoplasmataceae</taxon>
        <taxon>Mesomycoplasma</taxon>
    </lineage>
</organism>
<evidence type="ECO:0000313" key="1">
    <source>
        <dbReference type="EMBL" id="UWD34401.1"/>
    </source>
</evidence>
<dbReference type="EMBL" id="CP103423">
    <property type="protein sequence ID" value="UWD34401.1"/>
    <property type="molecule type" value="Genomic_DNA"/>
</dbReference>
<sequence length="78" mass="9552">MFCIFDKDNEDKNEHKKTNEFIREHSKGYYEFSPNLEEQLGYKNKKSDNLEFYNHISNIDFSEDEYKIIFKSKLEDDK</sequence>
<protein>
    <submittedName>
        <fullName evidence="1">Uncharacterized protein</fullName>
    </submittedName>
</protein>
<dbReference type="Proteomes" id="UP001058364">
    <property type="component" value="Chromosome"/>
</dbReference>